<dbReference type="Pfam" id="PF14559">
    <property type="entry name" value="TPR_19"/>
    <property type="match status" value="1"/>
</dbReference>
<dbReference type="SUPFAM" id="SSF48452">
    <property type="entry name" value="TPR-like"/>
    <property type="match status" value="1"/>
</dbReference>
<feature type="DNA-binding region" description="OmpR/PhoB-type" evidence="2">
    <location>
        <begin position="1"/>
        <end position="87"/>
    </location>
</feature>
<evidence type="ECO:0000256" key="1">
    <source>
        <dbReference type="ARBA" id="ARBA00023125"/>
    </source>
</evidence>
<dbReference type="Gene3D" id="1.10.10.10">
    <property type="entry name" value="Winged helix-like DNA-binding domain superfamily/Winged helix DNA-binding domain"/>
    <property type="match status" value="1"/>
</dbReference>
<evidence type="ECO:0000313" key="5">
    <source>
        <dbReference type="Proteomes" id="UP001606134"/>
    </source>
</evidence>
<dbReference type="SUPFAM" id="SSF46894">
    <property type="entry name" value="C-terminal effector domain of the bipartite response regulators"/>
    <property type="match status" value="1"/>
</dbReference>
<dbReference type="CDD" id="cd00383">
    <property type="entry name" value="trans_reg_C"/>
    <property type="match status" value="1"/>
</dbReference>
<reference evidence="4 5" key="1">
    <citation type="submission" date="2024-08" db="EMBL/GenBank/DDBJ databases">
        <authorList>
            <person name="Lu H."/>
        </authorList>
    </citation>
    <scope>NUCLEOTIDE SEQUENCE [LARGE SCALE GENOMIC DNA]</scope>
    <source>
        <strain evidence="4 5">BYS78W</strain>
    </source>
</reference>
<comment type="caution">
    <text evidence="4">The sequence shown here is derived from an EMBL/GenBank/DDBJ whole genome shotgun (WGS) entry which is preliminary data.</text>
</comment>
<evidence type="ECO:0000259" key="3">
    <source>
        <dbReference type="PROSITE" id="PS51755"/>
    </source>
</evidence>
<dbReference type="PROSITE" id="PS51755">
    <property type="entry name" value="OMPR_PHOB"/>
    <property type="match status" value="1"/>
</dbReference>
<dbReference type="Proteomes" id="UP001606134">
    <property type="component" value="Unassembled WGS sequence"/>
</dbReference>
<dbReference type="Pfam" id="PF00486">
    <property type="entry name" value="Trans_reg_C"/>
    <property type="match status" value="1"/>
</dbReference>
<evidence type="ECO:0000313" key="4">
    <source>
        <dbReference type="EMBL" id="MFG6485152.1"/>
    </source>
</evidence>
<accession>A0ABW7H6H4</accession>
<keyword evidence="1 2" id="KW-0238">DNA-binding</keyword>
<gene>
    <name evidence="4" type="ORF">ACG04R_00635</name>
</gene>
<name>A0ABW7H6H4_9BURK</name>
<dbReference type="InterPro" id="IPR001867">
    <property type="entry name" value="OmpR/PhoB-type_DNA-bd"/>
</dbReference>
<dbReference type="InterPro" id="IPR036388">
    <property type="entry name" value="WH-like_DNA-bd_sf"/>
</dbReference>
<evidence type="ECO:0000256" key="2">
    <source>
        <dbReference type="PROSITE-ProRule" id="PRU01091"/>
    </source>
</evidence>
<dbReference type="Gene3D" id="1.25.40.10">
    <property type="entry name" value="Tetratricopeptide repeat domain"/>
    <property type="match status" value="1"/>
</dbReference>
<dbReference type="EMBL" id="JBIGIC010000001">
    <property type="protein sequence ID" value="MFG6485152.1"/>
    <property type="molecule type" value="Genomic_DNA"/>
</dbReference>
<sequence length="426" mass="45946">MALDLTPDGLPTWQDSPLFLPPKESAVLALMIRAQPLAVSKADIIEHAWGGSAVSDDSVARCISQLRRALPDVKIESVYGFGYRLVPPEPTVHNRMLAVVKAPPDVVEAYLHAWELAQQGTPRAMGRALTVLRAIVAEYPDYAPARVSLAVTIGAAVGWGMAVELGVTVADGQAELDAAEQHDPQAAGVRVARAWLADMDWHFDDAEALFRAAYREQPDDAELLPLFGWHLLATGRSREAVEVLRRAVAQRPFAVYPRVMLSRALGYDGQAEAALREAERAELDHPDSAIAISQHLLLRASQRPGPELIAPALQLLARADTPSYVRATQPYVLARCGETTKALALIDAALGGEQGNAASNVMFAPALAVLGQVDRAVELIDAAFNARCGLLPLVLNAPLKLLVGHPAVQQLQRQFKWRTEAVAEPG</sequence>
<protein>
    <submittedName>
        <fullName evidence="4">Winged helix-turn-helix domain-containing protein</fullName>
    </submittedName>
</protein>
<keyword evidence="5" id="KW-1185">Reference proteome</keyword>
<dbReference type="SMART" id="SM00862">
    <property type="entry name" value="Trans_reg_C"/>
    <property type="match status" value="1"/>
</dbReference>
<dbReference type="InterPro" id="IPR016032">
    <property type="entry name" value="Sig_transdc_resp-reg_C-effctor"/>
</dbReference>
<dbReference type="RefSeq" id="WP_394405560.1">
    <property type="nucleotide sequence ID" value="NZ_JBIGIC010000001.1"/>
</dbReference>
<organism evidence="4 5">
    <name type="scientific">Pelomonas candidula</name>
    <dbReference type="NCBI Taxonomy" id="3299025"/>
    <lineage>
        <taxon>Bacteria</taxon>
        <taxon>Pseudomonadati</taxon>
        <taxon>Pseudomonadota</taxon>
        <taxon>Betaproteobacteria</taxon>
        <taxon>Burkholderiales</taxon>
        <taxon>Sphaerotilaceae</taxon>
        <taxon>Roseateles</taxon>
    </lineage>
</organism>
<dbReference type="InterPro" id="IPR011990">
    <property type="entry name" value="TPR-like_helical_dom_sf"/>
</dbReference>
<proteinExistence type="predicted"/>
<feature type="domain" description="OmpR/PhoB-type" evidence="3">
    <location>
        <begin position="1"/>
        <end position="87"/>
    </location>
</feature>